<gene>
    <name evidence="1" type="ORF">BDR25DRAFT_278205</name>
</gene>
<sequence length="999" mass="111461">MAQIGRFWFLSIAVVFHFIYIYSIFSIYFVSPIVHGMREHGVDTQEAPAQRLVLFVGDGLRADKAFQSFPDPTPLDETSEDAKSPRPLAPFLRSRVLSHGTFGVSHTRVPTESRPGHVALIAGLYEDVSAVMTGWKLNPVNFDSVFNRSRHTWSWGSPDILPMFEQGAVPGRVDADTYDPEFEDFSKDGFHLDTWVFDRVKKLFKDAKTNVTLDSELRKDKNVFFLHLLGLDTTGHAHRPYSKQYLHNIKVVDQGVQEITGLIEDFYSDGKTAFIFTADHGMSDWGSHGDGHPDNTRTPLIAWGSGVAPPIVNNSGTANGHEDGFSSDWGLDHIQRHDVSQADVAALMAYLAGLDFPTNSVGELPLSYLATDTKSKAEALLENAKEILEMYHVKEDMKKSTELYYKPFPGLGDETHSVEYRIARIQEAIDQGRVEDAIKQSNTLIQIGLQGLRYLQTYDWLFLRTLVTAGYIGWIVFAITTVIDLHVLKEESQTLRTVSSMVVFSSVLVGVYSVLFMQQSPLIYYAYALFPVMFWEEIWARRPALFKGCKVLLRDVSSKADVIKLVLSVAGCFGLLEALVQSYFQREIFTICYLLATTWPAFYGKEFVEKNLVLVFTWVLSCMLMSTFTLLPANKIEDLSLILSGGVLMFAVGVLYLLFEKRILVDADASEDELSCPSADGLSRIILGTQVGLIALAMIVTKSSIWHLQTRTGLPRGTQLVGWFTLVASLLVPFLHSLRPNGHYLHRLVIIFLQFAPSFIILTISYEGLFYFAFCLCLFSWIQLEHHVHKHTSQASRPSSRSSIPLRPTIASATERRASLKEGEYRALTLADGRIALFFFFFLQSAFFSTGNIASVSSFSLDAVSRLIPVFDPFSQGALLILKIMVPFAVMSANFGILNRRLGVAPSALFMVVMAIGDVMTLNFFYMVKDEGSWLDIGTTISHFVIASLLGVFVAGLELTSELFIGGVEIKIEGSRKSERQTGAQQNGTVTGNSNGRIH</sequence>
<reference evidence="1" key="1">
    <citation type="journal article" date="2020" name="Stud. Mycol.">
        <title>101 Dothideomycetes genomes: a test case for predicting lifestyles and emergence of pathogens.</title>
        <authorList>
            <person name="Haridas S."/>
            <person name="Albert R."/>
            <person name="Binder M."/>
            <person name="Bloem J."/>
            <person name="Labutti K."/>
            <person name="Salamov A."/>
            <person name="Andreopoulos B."/>
            <person name="Baker S."/>
            <person name="Barry K."/>
            <person name="Bills G."/>
            <person name="Bluhm B."/>
            <person name="Cannon C."/>
            <person name="Castanera R."/>
            <person name="Culley D."/>
            <person name="Daum C."/>
            <person name="Ezra D."/>
            <person name="Gonzalez J."/>
            <person name="Henrissat B."/>
            <person name="Kuo A."/>
            <person name="Liang C."/>
            <person name="Lipzen A."/>
            <person name="Lutzoni F."/>
            <person name="Magnuson J."/>
            <person name="Mondo S."/>
            <person name="Nolan M."/>
            <person name="Ohm R."/>
            <person name="Pangilinan J."/>
            <person name="Park H.-J."/>
            <person name="Ramirez L."/>
            <person name="Alfaro M."/>
            <person name="Sun H."/>
            <person name="Tritt A."/>
            <person name="Yoshinaga Y."/>
            <person name="Zwiers L.-H."/>
            <person name="Turgeon B."/>
            <person name="Goodwin S."/>
            <person name="Spatafora J."/>
            <person name="Crous P."/>
            <person name="Grigoriev I."/>
        </authorList>
    </citation>
    <scope>NUCLEOTIDE SEQUENCE</scope>
    <source>
        <strain evidence="1">ATCC 200398</strain>
    </source>
</reference>
<name>A0ACB6R923_9PLEO</name>
<proteinExistence type="predicted"/>
<dbReference type="EMBL" id="MU003495">
    <property type="protein sequence ID" value="KAF2475646.1"/>
    <property type="molecule type" value="Genomic_DNA"/>
</dbReference>
<evidence type="ECO:0000313" key="2">
    <source>
        <dbReference type="Proteomes" id="UP000799755"/>
    </source>
</evidence>
<protein>
    <submittedName>
        <fullName evidence="1">PigN-domain-containing protein</fullName>
    </submittedName>
</protein>
<accession>A0ACB6R923</accession>
<dbReference type="Proteomes" id="UP000799755">
    <property type="component" value="Unassembled WGS sequence"/>
</dbReference>
<organism evidence="1 2">
    <name type="scientific">Lindgomyces ingoldianus</name>
    <dbReference type="NCBI Taxonomy" id="673940"/>
    <lineage>
        <taxon>Eukaryota</taxon>
        <taxon>Fungi</taxon>
        <taxon>Dikarya</taxon>
        <taxon>Ascomycota</taxon>
        <taxon>Pezizomycotina</taxon>
        <taxon>Dothideomycetes</taxon>
        <taxon>Pleosporomycetidae</taxon>
        <taxon>Pleosporales</taxon>
        <taxon>Lindgomycetaceae</taxon>
        <taxon>Lindgomyces</taxon>
    </lineage>
</organism>
<comment type="caution">
    <text evidence="1">The sequence shown here is derived from an EMBL/GenBank/DDBJ whole genome shotgun (WGS) entry which is preliminary data.</text>
</comment>
<evidence type="ECO:0000313" key="1">
    <source>
        <dbReference type="EMBL" id="KAF2475646.1"/>
    </source>
</evidence>
<keyword evidence="2" id="KW-1185">Reference proteome</keyword>